<feature type="transmembrane region" description="Helical" evidence="1">
    <location>
        <begin position="96"/>
        <end position="116"/>
    </location>
</feature>
<dbReference type="OrthoDB" id="674965at2"/>
<evidence type="ECO:0000313" key="2">
    <source>
        <dbReference type="EMBL" id="OXA90041.1"/>
    </source>
</evidence>
<dbReference type="AlphaFoldDB" id="A0A226H8S1"/>
<keyword evidence="1" id="KW-1133">Transmembrane helix</keyword>
<reference evidence="2 3" key="1">
    <citation type="submission" date="2016-11" db="EMBL/GenBank/DDBJ databases">
        <title>Whole genomes of Flavobacteriaceae.</title>
        <authorList>
            <person name="Stine C."/>
            <person name="Li C."/>
            <person name="Tadesse D."/>
        </authorList>
    </citation>
    <scope>NUCLEOTIDE SEQUENCE [LARGE SCALE GENOMIC DNA]</scope>
    <source>
        <strain evidence="2 3">DSM 18292</strain>
    </source>
</reference>
<evidence type="ECO:0000313" key="3">
    <source>
        <dbReference type="Proteomes" id="UP000198345"/>
    </source>
</evidence>
<keyword evidence="3" id="KW-1185">Reference proteome</keyword>
<comment type="caution">
    <text evidence="2">The sequence shown here is derived from an EMBL/GenBank/DDBJ whole genome shotgun (WGS) entry which is preliminary data.</text>
</comment>
<sequence length="268" mass="31562">MNIAFTTILLFIILAPGFTARNAYNSSKLSIIDRNRNLVNDLTWSIIPSLALHTFFIVILHNTTNYYIDFEQLGNLILGVANKSEASFRQLGDYKYAIFIYNLILFTTSFFAGFLIKETVRKFNLDRKIRYFRFSNKWHYIFTGECLDFPDVPDHYEEITDKIINVLCKVNGRNILYTGEYFNYYIDSKGDLEAVHLRNPIRRYLENDEVSDQKYYVISSRYLVIPNSDIININFRYLAMQEIDEADITPSERENIIEFDSDQDPLYI</sequence>
<dbReference type="RefSeq" id="WP_089050395.1">
    <property type="nucleotide sequence ID" value="NZ_FXTV01000004.1"/>
</dbReference>
<name>A0A226H8S1_9FLAO</name>
<accession>A0A226H8S1</accession>
<proteinExistence type="predicted"/>
<keyword evidence="1" id="KW-0472">Membrane</keyword>
<dbReference type="Proteomes" id="UP000198345">
    <property type="component" value="Unassembled WGS sequence"/>
</dbReference>
<evidence type="ECO:0000256" key="1">
    <source>
        <dbReference type="SAM" id="Phobius"/>
    </source>
</evidence>
<gene>
    <name evidence="2" type="ORF">B0A66_13645</name>
</gene>
<feature type="transmembrane region" description="Helical" evidence="1">
    <location>
        <begin position="43"/>
        <end position="60"/>
    </location>
</feature>
<dbReference type="EMBL" id="MUGW01000026">
    <property type="protein sequence ID" value="OXA90041.1"/>
    <property type="molecule type" value="Genomic_DNA"/>
</dbReference>
<organism evidence="2 3">
    <name type="scientific">Flavobacterium hercynium</name>
    <dbReference type="NCBI Taxonomy" id="387094"/>
    <lineage>
        <taxon>Bacteria</taxon>
        <taxon>Pseudomonadati</taxon>
        <taxon>Bacteroidota</taxon>
        <taxon>Flavobacteriia</taxon>
        <taxon>Flavobacteriales</taxon>
        <taxon>Flavobacteriaceae</taxon>
        <taxon>Flavobacterium</taxon>
    </lineage>
</organism>
<protein>
    <submittedName>
        <fullName evidence="2">Uncharacterized protein</fullName>
    </submittedName>
</protein>
<keyword evidence="1" id="KW-0812">Transmembrane</keyword>